<keyword evidence="14" id="KW-1185">Reference proteome</keyword>
<evidence type="ECO:0000256" key="5">
    <source>
        <dbReference type="ARBA" id="ARBA00022432"/>
    </source>
</evidence>
<evidence type="ECO:0000256" key="4">
    <source>
        <dbReference type="ARBA" id="ARBA00018388"/>
    </source>
</evidence>
<evidence type="ECO:0000256" key="9">
    <source>
        <dbReference type="ARBA" id="ARBA00029321"/>
    </source>
</evidence>
<dbReference type="CDD" id="cd05016">
    <property type="entry name" value="SIS_PGI_2"/>
    <property type="match status" value="1"/>
</dbReference>
<dbReference type="EC" id="5.3.1.9" evidence="3 10"/>
<dbReference type="SUPFAM" id="SSF53697">
    <property type="entry name" value="SIS domain"/>
    <property type="match status" value="1"/>
</dbReference>
<dbReference type="GO" id="GO:0006094">
    <property type="term" value="P:gluconeogenesis"/>
    <property type="evidence" value="ECO:0007669"/>
    <property type="project" value="UniProtKB-KW"/>
</dbReference>
<evidence type="ECO:0000313" key="14">
    <source>
        <dbReference type="Proteomes" id="UP000214365"/>
    </source>
</evidence>
<keyword evidence="12" id="KW-0812">Transmembrane</keyword>
<dbReference type="FunFam" id="1.10.1390.10:FF:000001">
    <property type="entry name" value="Glucose-6-phosphate isomerase"/>
    <property type="match status" value="1"/>
</dbReference>
<feature type="transmembrane region" description="Helical" evidence="12">
    <location>
        <begin position="823"/>
        <end position="847"/>
    </location>
</feature>
<dbReference type="Gene3D" id="1.10.1390.10">
    <property type="match status" value="1"/>
</dbReference>
<dbReference type="InterPro" id="IPR035482">
    <property type="entry name" value="SIS_PGI_2"/>
</dbReference>
<dbReference type="SMR" id="A0A225AK69"/>
<keyword evidence="12" id="KW-0472">Membrane</keyword>
<dbReference type="GO" id="GO:0051156">
    <property type="term" value="P:glucose 6-phosphate metabolic process"/>
    <property type="evidence" value="ECO:0007669"/>
    <property type="project" value="TreeGrafter"/>
</dbReference>
<dbReference type="AlphaFoldDB" id="A0A225AK69"/>
<proteinExistence type="inferred from homology"/>
<dbReference type="Gene3D" id="3.40.50.10490">
    <property type="entry name" value="Glucose-6-phosphate isomerase like protein, domain 1"/>
    <property type="match status" value="2"/>
</dbReference>
<dbReference type="PROSITE" id="PS00765">
    <property type="entry name" value="P_GLUCOSE_ISOMERASE_1"/>
    <property type="match status" value="1"/>
</dbReference>
<reference evidence="13 14" key="1">
    <citation type="submission" date="2015-06" db="EMBL/GenBank/DDBJ databases">
        <title>Talaromyces atroroseus IBT 11181 draft genome.</title>
        <authorList>
            <person name="Rasmussen K.B."/>
            <person name="Rasmussen S."/>
            <person name="Petersen B."/>
            <person name="Sicheritz-Ponten T."/>
            <person name="Mortensen U.H."/>
            <person name="Thrane U."/>
        </authorList>
    </citation>
    <scope>NUCLEOTIDE SEQUENCE [LARGE SCALE GENOMIC DNA]</scope>
    <source>
        <strain evidence="13 14">IBT 11181</strain>
    </source>
</reference>
<dbReference type="GO" id="GO:0048029">
    <property type="term" value="F:monosaccharide binding"/>
    <property type="evidence" value="ECO:0007669"/>
    <property type="project" value="TreeGrafter"/>
</dbReference>
<dbReference type="PRINTS" id="PR00662">
    <property type="entry name" value="G6PISOMERASE"/>
</dbReference>
<dbReference type="EMBL" id="LFMY01000003">
    <property type="protein sequence ID" value="OKL61951.1"/>
    <property type="molecule type" value="Genomic_DNA"/>
</dbReference>
<comment type="similarity">
    <text evidence="2 10">Belongs to the GPI family.</text>
</comment>
<dbReference type="NCBIfam" id="NF001211">
    <property type="entry name" value="PRK00179.1"/>
    <property type="match status" value="1"/>
</dbReference>
<evidence type="ECO:0000313" key="13">
    <source>
        <dbReference type="EMBL" id="OKL61951.1"/>
    </source>
</evidence>
<keyword evidence="7 10" id="KW-0413">Isomerase</keyword>
<feature type="region of interest" description="Disordered" evidence="11">
    <location>
        <begin position="654"/>
        <end position="681"/>
    </location>
</feature>
<dbReference type="RefSeq" id="XP_020122072.1">
    <property type="nucleotide sequence ID" value="XM_020264643.1"/>
</dbReference>
<evidence type="ECO:0000256" key="11">
    <source>
        <dbReference type="SAM" id="MobiDB-lite"/>
    </source>
</evidence>
<dbReference type="PANTHER" id="PTHR11469">
    <property type="entry name" value="GLUCOSE-6-PHOSPHATE ISOMERASE"/>
    <property type="match status" value="1"/>
</dbReference>
<evidence type="ECO:0000256" key="10">
    <source>
        <dbReference type="RuleBase" id="RU000612"/>
    </source>
</evidence>
<dbReference type="GO" id="GO:0006096">
    <property type="term" value="P:glycolytic process"/>
    <property type="evidence" value="ECO:0007669"/>
    <property type="project" value="UniProtKB-UniPathway"/>
</dbReference>
<dbReference type="UniPathway" id="UPA00109">
    <property type="reaction ID" value="UER00181"/>
</dbReference>
<dbReference type="CDD" id="cd05015">
    <property type="entry name" value="SIS_PGI_1"/>
    <property type="match status" value="1"/>
</dbReference>
<keyword evidence="5 10" id="KW-0312">Gluconeogenesis</keyword>
<keyword evidence="6 10" id="KW-0324">Glycolysis</keyword>
<dbReference type="GO" id="GO:0004347">
    <property type="term" value="F:glucose-6-phosphate isomerase activity"/>
    <property type="evidence" value="ECO:0007669"/>
    <property type="project" value="UniProtKB-EC"/>
</dbReference>
<organism evidence="13 14">
    <name type="scientific">Talaromyces atroroseus</name>
    <dbReference type="NCBI Taxonomy" id="1441469"/>
    <lineage>
        <taxon>Eukaryota</taxon>
        <taxon>Fungi</taxon>
        <taxon>Dikarya</taxon>
        <taxon>Ascomycota</taxon>
        <taxon>Pezizomycotina</taxon>
        <taxon>Eurotiomycetes</taxon>
        <taxon>Eurotiomycetidae</taxon>
        <taxon>Eurotiales</taxon>
        <taxon>Trichocomaceae</taxon>
        <taxon>Talaromyces</taxon>
        <taxon>Talaromyces sect. Trachyspermi</taxon>
    </lineage>
</organism>
<dbReference type="FunFam" id="3.40.50.10490:FF:000004">
    <property type="entry name" value="Glucose-6-phosphate isomerase"/>
    <property type="match status" value="1"/>
</dbReference>
<gene>
    <name evidence="13" type="ORF">UA08_02585</name>
</gene>
<protein>
    <recommendedName>
        <fullName evidence="4 10">Glucose-6-phosphate isomerase</fullName>
        <ecNumber evidence="3 10">5.3.1.9</ecNumber>
    </recommendedName>
</protein>
<dbReference type="Proteomes" id="UP000214365">
    <property type="component" value="Unassembled WGS sequence"/>
</dbReference>
<dbReference type="OrthoDB" id="5831190at2759"/>
<comment type="catalytic activity">
    <reaction evidence="9 10">
        <text>alpha-D-glucose 6-phosphate = beta-D-fructose 6-phosphate</text>
        <dbReference type="Rhea" id="RHEA:11816"/>
        <dbReference type="ChEBI" id="CHEBI:57634"/>
        <dbReference type="ChEBI" id="CHEBI:58225"/>
        <dbReference type="EC" id="5.3.1.9"/>
    </reaction>
</comment>
<dbReference type="STRING" id="1441469.A0A225AK69"/>
<dbReference type="InterPro" id="IPR018189">
    <property type="entry name" value="Phosphoglucose_isomerase_CS"/>
</dbReference>
<keyword evidence="12" id="KW-1133">Transmembrane helix</keyword>
<dbReference type="InterPro" id="IPR035476">
    <property type="entry name" value="SIS_PGI_1"/>
</dbReference>
<comment type="pathway">
    <text evidence="1 10">Carbohydrate degradation; glycolysis; D-glyceraldehyde 3-phosphate and glycerone phosphate from D-glucose: step 2/4.</text>
</comment>
<dbReference type="PROSITE" id="PS00174">
    <property type="entry name" value="P_GLUCOSE_ISOMERASE_2"/>
    <property type="match status" value="1"/>
</dbReference>
<evidence type="ECO:0000256" key="3">
    <source>
        <dbReference type="ARBA" id="ARBA00011952"/>
    </source>
</evidence>
<evidence type="ECO:0000256" key="7">
    <source>
        <dbReference type="ARBA" id="ARBA00023235"/>
    </source>
</evidence>
<evidence type="ECO:0000256" key="1">
    <source>
        <dbReference type="ARBA" id="ARBA00004926"/>
    </source>
</evidence>
<accession>A0A225AK69</accession>
<dbReference type="InterPro" id="IPR023096">
    <property type="entry name" value="G6P_Isomerase_C"/>
</dbReference>
<evidence type="ECO:0000256" key="6">
    <source>
        <dbReference type="ARBA" id="ARBA00023152"/>
    </source>
</evidence>
<dbReference type="PROSITE" id="PS51463">
    <property type="entry name" value="P_GLUCOSE_ISOMERASE_3"/>
    <property type="match status" value="1"/>
</dbReference>
<dbReference type="InterPro" id="IPR001672">
    <property type="entry name" value="G6P_Isomerase"/>
</dbReference>
<dbReference type="InterPro" id="IPR046348">
    <property type="entry name" value="SIS_dom_sf"/>
</dbReference>
<dbReference type="Pfam" id="PF00342">
    <property type="entry name" value="PGI"/>
    <property type="match status" value="1"/>
</dbReference>
<dbReference type="GO" id="GO:0005829">
    <property type="term" value="C:cytosol"/>
    <property type="evidence" value="ECO:0007669"/>
    <property type="project" value="TreeGrafter"/>
</dbReference>
<evidence type="ECO:0000256" key="12">
    <source>
        <dbReference type="SAM" id="Phobius"/>
    </source>
</evidence>
<dbReference type="PANTHER" id="PTHR11469:SF1">
    <property type="entry name" value="GLUCOSE-6-PHOSPHATE ISOMERASE"/>
    <property type="match status" value="1"/>
</dbReference>
<comment type="function">
    <text evidence="8">In the cytoplasm, catalyzes the conversion of glucose-6-phosphate to fructose-6-phosphate, the second step in glycolysis, and the reverse reaction during gluconeogenesis.</text>
</comment>
<dbReference type="GeneID" id="31002340"/>
<evidence type="ECO:0000256" key="8">
    <source>
        <dbReference type="ARBA" id="ARBA00024178"/>
    </source>
</evidence>
<comment type="caution">
    <text evidence="13">The sequence shown here is derived from an EMBL/GenBank/DDBJ whole genome shotgun (WGS) entry which is preliminary data.</text>
</comment>
<name>A0A225AK69_TALAT</name>
<evidence type="ECO:0000256" key="2">
    <source>
        <dbReference type="ARBA" id="ARBA00006604"/>
    </source>
</evidence>
<sequence>MPGFKQATDLDAWKQLQQHHATVGKSIVLKEEFEKDPSRFEKFSRTFTNTVDGKDILFDFSKNFITEETLDLLVKLAQEANLEQLRDAMFKGEHINFTEDRAVYHAALRNVSNEPLQVDGKSVVEGVNTVLEHMKEFSEQVRSGEWKGYTGKSIRTIINIGIGGSDLGPVMVTEALKPYGHPNLKLHFVSNIDGTHIAEALKESDPETTLFLIASKTFTTAETTTNANSAKKWFLEKAKDESQIAKHFVALSTNEAEVTKFGIDKKNMFEFESWVGGRYSVWSAIGLSVALYIGYDNFHQFLAGAHALDKHFREAPLKENIPVLAGLLSVWYSDFFGAQTHLVAPFDQYLHRFPAYLQQLSMESNGKAITRSGDYVKYTTGPILFGEPATNAQHSFFQLLHQGTKLIPTDFLLAVESHNPVENGLHQRMLASNFFAQAEALMIGKTPEQVKAENAPDDLVPHKTFLGNRPTTSILAQKITPASLGALIAFYEHLTFTEGAIWNINSFDQWGVELGKVLAKKIQKELETAGEGGAHDASTAGLIKAFKAKANLAKLTPQSHLLLLLLSGGGVLADSRDVGGDSGEHIRDNLGRLQYIPFPTCNETSLPLALRYGVTETISCTINSLPDELYHLLEYYVHSDAPLTCRVPTIPLSGAGGGDSSSSSDSSPEYQVVDVAGDDNSNGPPYTPLTIALQGTLQLSHLHIWTDMNVLMHRLSSVESPRKETTSSSSKKHLSPGYVVAGTAYSLPELHSQPDINKKTSLSQEEEDAAMIENARNPWTAGHGSKVIRGEPLTLKFRVSWVSGADSLGWLDQIPPQHVGGQAVTVLGVFTKLVFFVMAAGIGALFASYYQRVVRRGGAAGWRGDGILGRPMKNGARRGSGVTYGNSGRSNGYGGFTVTTTTGNGGGYGYGAYGKKD</sequence>
<dbReference type="GO" id="GO:0097367">
    <property type="term" value="F:carbohydrate derivative binding"/>
    <property type="evidence" value="ECO:0007669"/>
    <property type="project" value="InterPro"/>
</dbReference>
<dbReference type="HAMAP" id="MF_00473">
    <property type="entry name" value="G6P_isomerase"/>
    <property type="match status" value="1"/>
</dbReference>